<proteinExistence type="predicted"/>
<name>A0A426TY39_9CHLR</name>
<sequence>MLFLSFDFGRGMGVRSDENKYLEAGMPGDGVYLIGWQKGVALEGWISLFRMGQQGETLYIIRLNG</sequence>
<dbReference type="AlphaFoldDB" id="A0A426TY39"/>
<gene>
    <name evidence="1" type="ORF">EI684_12665</name>
</gene>
<dbReference type="EMBL" id="RSAS01000493">
    <property type="protein sequence ID" value="RRR70807.1"/>
    <property type="molecule type" value="Genomic_DNA"/>
</dbReference>
<comment type="caution">
    <text evidence="1">The sequence shown here is derived from an EMBL/GenBank/DDBJ whole genome shotgun (WGS) entry which is preliminary data.</text>
</comment>
<evidence type="ECO:0000313" key="1">
    <source>
        <dbReference type="EMBL" id="RRR70807.1"/>
    </source>
</evidence>
<accession>A0A426TY39</accession>
<protein>
    <submittedName>
        <fullName evidence="1">Uncharacterized protein</fullName>
    </submittedName>
</protein>
<reference evidence="1 2" key="1">
    <citation type="submission" date="2018-12" db="EMBL/GenBank/DDBJ databases">
        <title>Genome Sequence of Candidatus Viridilinea halotolerans isolated from saline sulfide-rich spring.</title>
        <authorList>
            <person name="Grouzdev D.S."/>
            <person name="Burganskaya E.I."/>
            <person name="Krutkina M.S."/>
            <person name="Sukhacheva M.V."/>
            <person name="Gorlenko V.M."/>
        </authorList>
    </citation>
    <scope>NUCLEOTIDE SEQUENCE [LARGE SCALE GENOMIC DNA]</scope>
    <source>
        <strain evidence="1">Chok-6</strain>
    </source>
</reference>
<evidence type="ECO:0000313" key="2">
    <source>
        <dbReference type="Proteomes" id="UP000280307"/>
    </source>
</evidence>
<dbReference type="Proteomes" id="UP000280307">
    <property type="component" value="Unassembled WGS sequence"/>
</dbReference>
<organism evidence="1 2">
    <name type="scientific">Candidatus Viridilinea halotolerans</name>
    <dbReference type="NCBI Taxonomy" id="2491704"/>
    <lineage>
        <taxon>Bacteria</taxon>
        <taxon>Bacillati</taxon>
        <taxon>Chloroflexota</taxon>
        <taxon>Chloroflexia</taxon>
        <taxon>Chloroflexales</taxon>
        <taxon>Chloroflexineae</taxon>
        <taxon>Oscillochloridaceae</taxon>
        <taxon>Candidatus Viridilinea</taxon>
    </lineage>
</organism>